<evidence type="ECO:0000313" key="1">
    <source>
        <dbReference type="EMBL" id="CAK9217457.1"/>
    </source>
</evidence>
<reference evidence="1" key="1">
    <citation type="submission" date="2024-02" db="EMBL/GenBank/DDBJ databases">
        <authorList>
            <consortium name="ELIXIR-Norway"/>
            <consortium name="Elixir Norway"/>
        </authorList>
    </citation>
    <scope>NUCLEOTIDE SEQUENCE</scope>
</reference>
<name>A0ABP0UCI1_9BRYO</name>
<accession>A0ABP0UCI1</accession>
<keyword evidence="2" id="KW-1185">Reference proteome</keyword>
<dbReference type="EMBL" id="OZ019894">
    <property type="protein sequence ID" value="CAK9217457.1"/>
    <property type="molecule type" value="Genomic_DNA"/>
</dbReference>
<organism evidence="1 2">
    <name type="scientific">Sphagnum troendelagicum</name>
    <dbReference type="NCBI Taxonomy" id="128251"/>
    <lineage>
        <taxon>Eukaryota</taxon>
        <taxon>Viridiplantae</taxon>
        <taxon>Streptophyta</taxon>
        <taxon>Embryophyta</taxon>
        <taxon>Bryophyta</taxon>
        <taxon>Sphagnophytina</taxon>
        <taxon>Sphagnopsida</taxon>
        <taxon>Sphagnales</taxon>
        <taxon>Sphagnaceae</taxon>
        <taxon>Sphagnum</taxon>
    </lineage>
</organism>
<gene>
    <name evidence="1" type="ORF">CSSPTR1EN2_LOCUS13980</name>
</gene>
<protein>
    <submittedName>
        <fullName evidence="1">Uncharacterized protein</fullName>
    </submittedName>
</protein>
<dbReference type="Proteomes" id="UP001497512">
    <property type="component" value="Chromosome 2"/>
</dbReference>
<evidence type="ECO:0000313" key="2">
    <source>
        <dbReference type="Proteomes" id="UP001497512"/>
    </source>
</evidence>
<proteinExistence type="predicted"/>
<sequence>MFLKEATAMSSYSQRPSPTSFVYVRSRIITGEHGVISDAAWAALGILNICLKNKEEIYNPPSPFVRCESLFASLDKQTIGQYIQI</sequence>